<protein>
    <submittedName>
        <fullName evidence="2">Uncharacterized protein</fullName>
    </submittedName>
</protein>
<dbReference type="EMBL" id="JAAKZW010000011">
    <property type="protein sequence ID" value="NGO75211.1"/>
    <property type="molecule type" value="Genomic_DNA"/>
</dbReference>
<evidence type="ECO:0000313" key="2">
    <source>
        <dbReference type="EMBL" id="NGO75211.1"/>
    </source>
</evidence>
<gene>
    <name evidence="2" type="ORF">G6045_05870</name>
</gene>
<keyword evidence="3" id="KW-1185">Reference proteome</keyword>
<comment type="caution">
    <text evidence="2">The sequence shown here is derived from an EMBL/GenBank/DDBJ whole genome shotgun (WGS) entry which is preliminary data.</text>
</comment>
<feature type="region of interest" description="Disordered" evidence="1">
    <location>
        <begin position="1"/>
        <end position="20"/>
    </location>
</feature>
<proteinExistence type="predicted"/>
<evidence type="ECO:0000313" key="3">
    <source>
        <dbReference type="Proteomes" id="UP000481109"/>
    </source>
</evidence>
<reference evidence="2 3" key="1">
    <citation type="submission" date="2020-02" db="EMBL/GenBank/DDBJ databases">
        <title>Whole-genome analyses of novel actinobacteria.</title>
        <authorList>
            <person name="Sahin N."/>
            <person name="Tokatli A."/>
        </authorList>
    </citation>
    <scope>NUCLEOTIDE SEQUENCE [LARGE SCALE GENOMIC DNA]</scope>
    <source>
        <strain evidence="2 3">YC504</strain>
    </source>
</reference>
<name>A0A6G4XEY6_9ACTN</name>
<organism evidence="2 3">
    <name type="scientific">Streptomyces mesophilus</name>
    <dbReference type="NCBI Taxonomy" id="1775132"/>
    <lineage>
        <taxon>Bacteria</taxon>
        <taxon>Bacillati</taxon>
        <taxon>Actinomycetota</taxon>
        <taxon>Actinomycetes</taxon>
        <taxon>Kitasatosporales</taxon>
        <taxon>Streptomycetaceae</taxon>
        <taxon>Streptomyces</taxon>
    </lineage>
</organism>
<dbReference type="AlphaFoldDB" id="A0A6G4XEY6"/>
<dbReference type="RefSeq" id="WP_165330730.1">
    <property type="nucleotide sequence ID" value="NZ_JAAKZW010000011.1"/>
</dbReference>
<accession>A0A6G4XEY6</accession>
<dbReference type="Proteomes" id="UP000481109">
    <property type="component" value="Unassembled WGS sequence"/>
</dbReference>
<sequence>MMAEIYSGHVTGHTNAKDTLGDDHHARARFVVTTTTGHYYGDCVKATGGKGDWQDAYDGRVTGIAIQAARFEKNSMFNDCVIYDYN</sequence>
<evidence type="ECO:0000256" key="1">
    <source>
        <dbReference type="SAM" id="MobiDB-lite"/>
    </source>
</evidence>